<gene>
    <name evidence="1" type="ORF">METZ01_LOCUS351705</name>
</gene>
<proteinExistence type="predicted"/>
<sequence>GWLARQRIVDNHVEIYFVTSEHNRPLAGSLAPYTNVHIPLGPEWNKAKEKAWDLEVQERYGLPDGTD</sequence>
<name>A0A382RQD2_9ZZZZ</name>
<organism evidence="1">
    <name type="scientific">marine metagenome</name>
    <dbReference type="NCBI Taxonomy" id="408172"/>
    <lineage>
        <taxon>unclassified sequences</taxon>
        <taxon>metagenomes</taxon>
        <taxon>ecological metagenomes</taxon>
    </lineage>
</organism>
<protein>
    <submittedName>
        <fullName evidence="1">Uncharacterized protein</fullName>
    </submittedName>
</protein>
<dbReference type="EMBL" id="UINC01122812">
    <property type="protein sequence ID" value="SVC98851.1"/>
    <property type="molecule type" value="Genomic_DNA"/>
</dbReference>
<dbReference type="AlphaFoldDB" id="A0A382RQD2"/>
<feature type="non-terminal residue" evidence="1">
    <location>
        <position position="1"/>
    </location>
</feature>
<reference evidence="1" key="1">
    <citation type="submission" date="2018-05" db="EMBL/GenBank/DDBJ databases">
        <authorList>
            <person name="Lanie J.A."/>
            <person name="Ng W.-L."/>
            <person name="Kazmierczak K.M."/>
            <person name="Andrzejewski T.M."/>
            <person name="Davidsen T.M."/>
            <person name="Wayne K.J."/>
            <person name="Tettelin H."/>
            <person name="Glass J.I."/>
            <person name="Rusch D."/>
            <person name="Podicherti R."/>
            <person name="Tsui H.-C.T."/>
            <person name="Winkler M.E."/>
        </authorList>
    </citation>
    <scope>NUCLEOTIDE SEQUENCE</scope>
</reference>
<evidence type="ECO:0000313" key="1">
    <source>
        <dbReference type="EMBL" id="SVC98851.1"/>
    </source>
</evidence>
<accession>A0A382RQD2</accession>